<dbReference type="Gene3D" id="3.90.1150.10">
    <property type="entry name" value="Aspartate Aminotransferase, domain 1"/>
    <property type="match status" value="1"/>
</dbReference>
<reference evidence="13 14" key="1">
    <citation type="journal article" date="2012" name="Eukaryot. Cell">
        <title>Genome sequence of the fungus Glarea lozoyensis: the first genome sequence of a species from the Helotiaceae family.</title>
        <authorList>
            <person name="Youssar L."/>
            <person name="Gruening B.A."/>
            <person name="Erxleben A."/>
            <person name="Guenther S."/>
            <person name="Huettel W."/>
        </authorList>
    </citation>
    <scope>NUCLEOTIDE SEQUENCE [LARGE SCALE GENOMIC DNA]</scope>
    <source>
        <strain evidence="14">ATCC 74030 / MF5533</strain>
    </source>
</reference>
<evidence type="ECO:0000256" key="8">
    <source>
        <dbReference type="ARBA" id="ARBA00022898"/>
    </source>
</evidence>
<dbReference type="GO" id="GO:0016831">
    <property type="term" value="F:carboxy-lyase activity"/>
    <property type="evidence" value="ECO:0007669"/>
    <property type="project" value="UniProtKB-KW"/>
</dbReference>
<keyword evidence="7" id="KW-0210">Decarboxylase</keyword>
<dbReference type="Pfam" id="PF07574">
    <property type="entry name" value="SMC_Nse1"/>
    <property type="match status" value="1"/>
</dbReference>
<dbReference type="HOGENOM" id="CLU_320049_0_0_1"/>
<dbReference type="Gene3D" id="3.40.640.10">
    <property type="entry name" value="Type I PLP-dependent aspartate aminotransferase-like (Major domain)"/>
    <property type="match status" value="1"/>
</dbReference>
<dbReference type="Gene3D" id="1.10.10.10">
    <property type="entry name" value="Winged helix-like DNA-binding domain superfamily/Winged helix DNA-binding domain"/>
    <property type="match status" value="1"/>
</dbReference>
<protein>
    <recommendedName>
        <fullName evidence="6">Non-structural maintenance of chromosomes element 1 homolog</fullName>
        <ecNumber evidence="5">2.3.2.27</ecNumber>
    </recommendedName>
</protein>
<dbReference type="PRINTS" id="PR00800">
    <property type="entry name" value="YHDCRBOXLASE"/>
</dbReference>
<evidence type="ECO:0000256" key="5">
    <source>
        <dbReference type="ARBA" id="ARBA00012483"/>
    </source>
</evidence>
<proteinExistence type="inferred from homology"/>
<evidence type="ECO:0000256" key="4">
    <source>
        <dbReference type="ARBA" id="ARBA00010258"/>
    </source>
</evidence>
<dbReference type="PROSITE" id="PS00392">
    <property type="entry name" value="DDC_GAD_HDC_YDC"/>
    <property type="match status" value="1"/>
</dbReference>
<dbReference type="InterPro" id="IPR015421">
    <property type="entry name" value="PyrdxlP-dep_Trfase_major"/>
</dbReference>
<dbReference type="InterPro" id="IPR011513">
    <property type="entry name" value="Nse1"/>
</dbReference>
<dbReference type="PANTHER" id="PTHR11999">
    <property type="entry name" value="GROUP II PYRIDOXAL-5-PHOSPHATE DECARBOXYLASE"/>
    <property type="match status" value="1"/>
</dbReference>
<dbReference type="InParanoid" id="H0EGX5"/>
<evidence type="ECO:0000256" key="11">
    <source>
        <dbReference type="SAM" id="MobiDB-lite"/>
    </source>
</evidence>
<comment type="catalytic activity">
    <reaction evidence="1">
        <text>S-ubiquitinyl-[E2 ubiquitin-conjugating enzyme]-L-cysteine + [acceptor protein]-L-lysine = [E2 ubiquitin-conjugating enzyme]-L-cysteine + N(6)-ubiquitinyl-[acceptor protein]-L-lysine.</text>
        <dbReference type="EC" id="2.3.2.27"/>
    </reaction>
</comment>
<dbReference type="Gene3D" id="1.20.1340.10">
    <property type="entry name" value="dopa decarboxylase, N-terminal domain"/>
    <property type="match status" value="1"/>
</dbReference>
<comment type="similarity">
    <text evidence="3">Belongs to the group II decarboxylase family.</text>
</comment>
<evidence type="ECO:0000256" key="3">
    <source>
        <dbReference type="ARBA" id="ARBA00009533"/>
    </source>
</evidence>
<dbReference type="AlphaFoldDB" id="H0EGX5"/>
<dbReference type="Pfam" id="PF00282">
    <property type="entry name" value="Pyridoxal_deC"/>
    <property type="match status" value="1"/>
</dbReference>
<evidence type="ECO:0000259" key="12">
    <source>
        <dbReference type="Pfam" id="PF08746"/>
    </source>
</evidence>
<sequence length="907" mass="101868">MDSKQFKEAATSAIDEIVNYYDTIQDRRVVSNVEPGYLKKLLPDGPPENGEPWADIQRDIETKIMPGLTHWQSPNFLAFFPASSSFPGMLGELYSAAFTAPAFNWICSPAVTELETVVLDWLAKLLNLPDCYLSSSHGGGVIQGSASEAIVTTMVAARDKYLRETTSHLSGTELEDAVAHKRSKMVALGSDQAHSSTQKAAQIAGVRYRSVPAAKSNEFAMTGSDLEEVLKQCKAQGLEPFYLTTTLGTTSTCAVDDFDSIANTLADYAPPDVSGEIWVHVDAAYAGAALVCPEYHHLTAAFKHFHSFDMNMHKWLLTNFDASCLYVKKRKDLIDALSIMPSYLRNEFSESGLVTDYRDWQIPLGRRFRSLKIWFVLRTYGVNGLRAHIRNHIELGEGFANLIKSNPDLFKMFTLPSFALTVFTVLSDSKDQKERNEVTKEVYELVNSRGQIYITSSLVAGVYVIRVVSANPKAEEKYLKKAFEILVATTEEVRAGRIKKIENDVVTMDIKGVGEAAITNIPTVVSTVMNSTLTNWQKKFAERLPSSVNMSYFSKTDHTTHCPWKGDASYYSINLDKTELKNAAWYYPTPKDKASNIKDYVAFYKEFSPEEVTQDDFTTYVESAAEALSPLDYEIRSTEDQITKARVWGIVNSISDPLTQMATTRTTEEMLYLKRLLDGMFETFNTKRREVMAITSMQAMEKKVLRGENRASDGDAVTAVDKGLTPGEAEKLLQSLIDEKWLERSTQGFYRLSTRALMELQNWLTETYNDDTDDPNEWQRIKFCEACKHIVTVGQRCTEPTCNVRLHNICEVAFWNSRPNKKCPKCDTDWDGKHYVGQKAVTTTEDYLRGKRKSGVSKRSRGDDDVEAGGSRRKSRREAQEVNDGADAEVEGDAEEDGEEEADDQDD</sequence>
<evidence type="ECO:0000256" key="2">
    <source>
        <dbReference type="ARBA" id="ARBA00001933"/>
    </source>
</evidence>
<dbReference type="GO" id="GO:0006520">
    <property type="term" value="P:amino acid metabolic process"/>
    <property type="evidence" value="ECO:0007669"/>
    <property type="project" value="InterPro"/>
</dbReference>
<feature type="modified residue" description="N6-(pyridoxal phosphate)lysine" evidence="10">
    <location>
        <position position="314"/>
    </location>
</feature>
<dbReference type="Gene3D" id="3.30.40.10">
    <property type="entry name" value="Zinc/RING finger domain, C3HC4 (zinc finger)"/>
    <property type="match status" value="1"/>
</dbReference>
<dbReference type="SUPFAM" id="SSF53383">
    <property type="entry name" value="PLP-dependent transferases"/>
    <property type="match status" value="1"/>
</dbReference>
<keyword evidence="14" id="KW-1185">Reference proteome</keyword>
<comment type="cofactor">
    <cofactor evidence="2 10">
        <name>pyridoxal 5'-phosphate</name>
        <dbReference type="ChEBI" id="CHEBI:597326"/>
    </cofactor>
</comment>
<dbReference type="InterPro" id="IPR002129">
    <property type="entry name" value="PyrdxlP-dep_de-COase"/>
</dbReference>
<accession>H0EGX5</accession>
<dbReference type="CDD" id="cd16493">
    <property type="entry name" value="RING-CH-C4HC3_NSE1"/>
    <property type="match status" value="1"/>
</dbReference>
<feature type="compositionally biased region" description="Acidic residues" evidence="11">
    <location>
        <begin position="884"/>
        <end position="907"/>
    </location>
</feature>
<dbReference type="EC" id="2.3.2.27" evidence="5"/>
<dbReference type="InterPro" id="IPR013083">
    <property type="entry name" value="Znf_RING/FYVE/PHD"/>
</dbReference>
<dbReference type="InterPro" id="IPR021115">
    <property type="entry name" value="Pyridoxal-P_BS"/>
</dbReference>
<keyword evidence="8 10" id="KW-0663">Pyridoxal phosphate</keyword>
<dbReference type="Proteomes" id="UP000005446">
    <property type="component" value="Unassembled WGS sequence"/>
</dbReference>
<dbReference type="Pfam" id="PF08746">
    <property type="entry name" value="zf-RING-like"/>
    <property type="match status" value="1"/>
</dbReference>
<evidence type="ECO:0000313" key="14">
    <source>
        <dbReference type="Proteomes" id="UP000005446"/>
    </source>
</evidence>
<evidence type="ECO:0000256" key="1">
    <source>
        <dbReference type="ARBA" id="ARBA00000900"/>
    </source>
</evidence>
<dbReference type="EMBL" id="AGUE01000032">
    <property type="protein sequence ID" value="EHL02239.1"/>
    <property type="molecule type" value="Genomic_DNA"/>
</dbReference>
<dbReference type="OrthoDB" id="639767at2759"/>
<dbReference type="Gene3D" id="2.170.150.40">
    <property type="entry name" value="Domain of unknown function (DUF427)"/>
    <property type="match status" value="1"/>
</dbReference>
<evidence type="ECO:0000256" key="7">
    <source>
        <dbReference type="ARBA" id="ARBA00022793"/>
    </source>
</evidence>
<dbReference type="GO" id="GO:0005737">
    <property type="term" value="C:cytoplasm"/>
    <property type="evidence" value="ECO:0007669"/>
    <property type="project" value="TreeGrafter"/>
</dbReference>
<organism evidence="13 14">
    <name type="scientific">Glarea lozoyensis (strain ATCC 74030 / MF5533)</name>
    <dbReference type="NCBI Taxonomy" id="1104152"/>
    <lineage>
        <taxon>Eukaryota</taxon>
        <taxon>Fungi</taxon>
        <taxon>Dikarya</taxon>
        <taxon>Ascomycota</taxon>
        <taxon>Pezizomycotina</taxon>
        <taxon>Leotiomycetes</taxon>
        <taxon>Helotiales</taxon>
        <taxon>Helotiaceae</taxon>
        <taxon>Glarea</taxon>
    </lineage>
</organism>
<dbReference type="GO" id="GO:0061630">
    <property type="term" value="F:ubiquitin protein ligase activity"/>
    <property type="evidence" value="ECO:0007669"/>
    <property type="project" value="UniProtKB-EC"/>
</dbReference>
<feature type="compositionally biased region" description="Basic residues" evidence="11">
    <location>
        <begin position="850"/>
        <end position="859"/>
    </location>
</feature>
<dbReference type="InterPro" id="IPR038694">
    <property type="entry name" value="DUF427_sf"/>
</dbReference>
<feature type="region of interest" description="Disordered" evidence="11">
    <location>
        <begin position="846"/>
        <end position="907"/>
    </location>
</feature>
<evidence type="ECO:0000256" key="10">
    <source>
        <dbReference type="PIRSR" id="PIRSR602129-50"/>
    </source>
</evidence>
<comment type="similarity">
    <text evidence="4">Belongs to the NSE1 family.</text>
</comment>
<comment type="caution">
    <text evidence="13">The sequence shown here is derived from an EMBL/GenBank/DDBJ whole genome shotgun (WGS) entry which is preliminary data.</text>
</comment>
<dbReference type="InterPro" id="IPR014857">
    <property type="entry name" value="Nse1_RING_C4HC3-type"/>
</dbReference>
<dbReference type="InterPro" id="IPR010977">
    <property type="entry name" value="Aromatic_deC"/>
</dbReference>
<name>H0EGX5_GLAL7</name>
<feature type="domain" description="Non-structural maintenance of chromosomes element 1 RING C4HC3-type" evidence="12">
    <location>
        <begin position="784"/>
        <end position="826"/>
    </location>
</feature>
<dbReference type="GO" id="GO:0019752">
    <property type="term" value="P:carboxylic acid metabolic process"/>
    <property type="evidence" value="ECO:0007669"/>
    <property type="project" value="InterPro"/>
</dbReference>
<keyword evidence="9" id="KW-0456">Lyase</keyword>
<dbReference type="GO" id="GO:0006281">
    <property type="term" value="P:DNA repair"/>
    <property type="evidence" value="ECO:0007669"/>
    <property type="project" value="InterPro"/>
</dbReference>
<dbReference type="InterPro" id="IPR036388">
    <property type="entry name" value="WH-like_DNA-bd_sf"/>
</dbReference>
<dbReference type="GO" id="GO:0030170">
    <property type="term" value="F:pyridoxal phosphate binding"/>
    <property type="evidence" value="ECO:0007669"/>
    <property type="project" value="InterPro"/>
</dbReference>
<dbReference type="GO" id="GO:0030915">
    <property type="term" value="C:Smc5-Smc6 complex"/>
    <property type="evidence" value="ECO:0007669"/>
    <property type="project" value="InterPro"/>
</dbReference>
<evidence type="ECO:0000313" key="13">
    <source>
        <dbReference type="EMBL" id="EHL02239.1"/>
    </source>
</evidence>
<gene>
    <name evidence="13" type="ORF">M7I_1833</name>
</gene>
<dbReference type="InterPro" id="IPR015424">
    <property type="entry name" value="PyrdxlP-dep_Trfase"/>
</dbReference>
<dbReference type="PANTHER" id="PTHR11999:SF70">
    <property type="entry name" value="MIP05841P"/>
    <property type="match status" value="1"/>
</dbReference>
<dbReference type="InterPro" id="IPR015422">
    <property type="entry name" value="PyrdxlP-dep_Trfase_small"/>
</dbReference>
<evidence type="ECO:0000256" key="9">
    <source>
        <dbReference type="ARBA" id="ARBA00023239"/>
    </source>
</evidence>
<evidence type="ECO:0000256" key="6">
    <source>
        <dbReference type="ARBA" id="ARBA00019422"/>
    </source>
</evidence>